<evidence type="ECO:0000256" key="1">
    <source>
        <dbReference type="ARBA" id="ARBA00004651"/>
    </source>
</evidence>
<dbReference type="Pfam" id="PF12823">
    <property type="entry name" value="DUF3817"/>
    <property type="match status" value="1"/>
</dbReference>
<organism evidence="8 9">
    <name type="scientific">Aequorivita sublithincola (strain DSM 14238 / LMG 21431 / ACAM 643 / 9-3)</name>
    <dbReference type="NCBI Taxonomy" id="746697"/>
    <lineage>
        <taxon>Bacteria</taxon>
        <taxon>Pseudomonadati</taxon>
        <taxon>Bacteroidota</taxon>
        <taxon>Flavobacteriia</taxon>
        <taxon>Flavobacteriales</taxon>
        <taxon>Flavobacteriaceae</taxon>
        <taxon>Aequorivita</taxon>
    </lineage>
</organism>
<dbReference type="PANTHER" id="PTHR40077">
    <property type="entry name" value="MEMBRANE PROTEIN-RELATED"/>
    <property type="match status" value="1"/>
</dbReference>
<dbReference type="Proteomes" id="UP000006049">
    <property type="component" value="Chromosome"/>
</dbReference>
<dbReference type="HOGENOM" id="CLU_120964_3_3_10"/>
<dbReference type="EMBL" id="CP003280">
    <property type="protein sequence ID" value="AFL79568.1"/>
    <property type="molecule type" value="Genomic_DNA"/>
</dbReference>
<dbReference type="KEGG" id="asl:Aeqsu_0036"/>
<evidence type="ECO:0000256" key="3">
    <source>
        <dbReference type="ARBA" id="ARBA00022692"/>
    </source>
</evidence>
<evidence type="ECO:0000256" key="4">
    <source>
        <dbReference type="ARBA" id="ARBA00022989"/>
    </source>
</evidence>
<accession>I3YRF0</accession>
<keyword evidence="5 6" id="KW-0472">Membrane</keyword>
<feature type="domain" description="DUF3817" evidence="7">
    <location>
        <begin position="6"/>
        <end position="91"/>
    </location>
</feature>
<keyword evidence="3 6" id="KW-0812">Transmembrane</keyword>
<dbReference type="PATRIC" id="fig|746697.3.peg.38"/>
<evidence type="ECO:0000313" key="9">
    <source>
        <dbReference type="Proteomes" id="UP000006049"/>
    </source>
</evidence>
<dbReference type="NCBIfam" id="TIGR03954">
    <property type="entry name" value="integ_memb_HG"/>
    <property type="match status" value="1"/>
</dbReference>
<reference evidence="8 9" key="1">
    <citation type="submission" date="2012-06" db="EMBL/GenBank/DDBJ databases">
        <title>The complete genome of Aequorivita sublithincola DSM 14238.</title>
        <authorList>
            <consortium name="US DOE Joint Genome Institute (JGI-PGF)"/>
            <person name="Lucas S."/>
            <person name="Copeland A."/>
            <person name="Lapidus A."/>
            <person name="Goodwin L."/>
            <person name="Pitluck S."/>
            <person name="Peters L."/>
            <person name="Munk A.C.C."/>
            <person name="Kyrpides N."/>
            <person name="Mavromatis K."/>
            <person name="Pagani I."/>
            <person name="Ivanova N."/>
            <person name="Ovchinnikova G."/>
            <person name="Zeytun A."/>
            <person name="Detter J.C."/>
            <person name="Han C."/>
            <person name="Land M."/>
            <person name="Hauser L."/>
            <person name="Markowitz V."/>
            <person name="Cheng J.-F."/>
            <person name="Hugenholtz P."/>
            <person name="Woyke T."/>
            <person name="Wu D."/>
            <person name="Tindall B."/>
            <person name="Faehnrich R."/>
            <person name="Brambilla E."/>
            <person name="Klenk H.-P."/>
            <person name="Eisen J.A."/>
        </authorList>
    </citation>
    <scope>NUCLEOTIDE SEQUENCE [LARGE SCALE GENOMIC DNA]</scope>
    <source>
        <strain evidence="9">DSM 14238 / LMG 21431 / ACAM 643 / 9-3</strain>
    </source>
</reference>
<gene>
    <name evidence="8" type="ordered locus">Aeqsu_0036</name>
</gene>
<keyword evidence="2" id="KW-1003">Cell membrane</keyword>
<dbReference type="PANTHER" id="PTHR40077:SF1">
    <property type="entry name" value="MEMBRANE PROTEIN"/>
    <property type="match status" value="1"/>
</dbReference>
<keyword evidence="4 6" id="KW-1133">Transmembrane helix</keyword>
<dbReference type="InterPro" id="IPR023845">
    <property type="entry name" value="DUF3817_TM"/>
</dbReference>
<comment type="subcellular location">
    <subcellularLocation>
        <location evidence="1">Cell membrane</location>
        <topology evidence="1">Multi-pass membrane protein</topology>
    </subcellularLocation>
</comment>
<evidence type="ECO:0000256" key="2">
    <source>
        <dbReference type="ARBA" id="ARBA00022475"/>
    </source>
</evidence>
<dbReference type="AlphaFoldDB" id="I3YRF0"/>
<evidence type="ECO:0000256" key="5">
    <source>
        <dbReference type="ARBA" id="ARBA00023136"/>
    </source>
</evidence>
<feature type="transmembrane region" description="Helical" evidence="6">
    <location>
        <begin position="39"/>
        <end position="59"/>
    </location>
</feature>
<feature type="transmembrane region" description="Helical" evidence="6">
    <location>
        <begin position="12"/>
        <end position="33"/>
    </location>
</feature>
<dbReference type="RefSeq" id="WP_014780826.1">
    <property type="nucleotide sequence ID" value="NC_018013.1"/>
</dbReference>
<evidence type="ECO:0000256" key="6">
    <source>
        <dbReference type="SAM" id="Phobius"/>
    </source>
</evidence>
<keyword evidence="9" id="KW-1185">Reference proteome</keyword>
<protein>
    <submittedName>
        <fullName evidence="8">Integral membrane protein</fullName>
    </submittedName>
</protein>
<feature type="transmembrane region" description="Helical" evidence="6">
    <location>
        <begin position="71"/>
        <end position="87"/>
    </location>
</feature>
<proteinExistence type="predicted"/>
<dbReference type="STRING" id="746697.Aeqsu_0036"/>
<sequence>MELSVKTFRLISTLEAISFLVLLGIAMPLKYIWDMPRMVQLVGMAHGVLFVLYVGGAIYMFKKLKWSIKDLFIVVMCSVLPFGPFYVERKYL</sequence>
<dbReference type="eggNOG" id="ENOG50330KQ">
    <property type="taxonomic scope" value="Bacteria"/>
</dbReference>
<dbReference type="GO" id="GO:0005886">
    <property type="term" value="C:plasma membrane"/>
    <property type="evidence" value="ECO:0007669"/>
    <property type="project" value="UniProtKB-SubCell"/>
</dbReference>
<evidence type="ECO:0000259" key="7">
    <source>
        <dbReference type="Pfam" id="PF12823"/>
    </source>
</evidence>
<evidence type="ECO:0000313" key="8">
    <source>
        <dbReference type="EMBL" id="AFL79568.1"/>
    </source>
</evidence>
<name>I3YRF0_AEQSU</name>